<accession>A0A016TAH4</accession>
<organism evidence="1 2">
    <name type="scientific">Ancylostoma ceylanicum</name>
    <dbReference type="NCBI Taxonomy" id="53326"/>
    <lineage>
        <taxon>Eukaryota</taxon>
        <taxon>Metazoa</taxon>
        <taxon>Ecdysozoa</taxon>
        <taxon>Nematoda</taxon>
        <taxon>Chromadorea</taxon>
        <taxon>Rhabditida</taxon>
        <taxon>Rhabditina</taxon>
        <taxon>Rhabditomorpha</taxon>
        <taxon>Strongyloidea</taxon>
        <taxon>Ancylostomatidae</taxon>
        <taxon>Ancylostomatinae</taxon>
        <taxon>Ancylostoma</taxon>
    </lineage>
</organism>
<sequence length="68" mass="7389">MTQGPALMERHHCLALLSGTHHNPALLVTAAGMENVVLEFPSARLDSHYQASRLPVARTILARTTTNV</sequence>
<protein>
    <submittedName>
        <fullName evidence="1">Uncharacterized protein</fullName>
    </submittedName>
</protein>
<evidence type="ECO:0000313" key="1">
    <source>
        <dbReference type="EMBL" id="EYB99646.1"/>
    </source>
</evidence>
<name>A0A016TAH4_9BILA</name>
<proteinExistence type="predicted"/>
<reference evidence="2" key="1">
    <citation type="journal article" date="2015" name="Nat. Genet.">
        <title>The genome and transcriptome of the zoonotic hookworm Ancylostoma ceylanicum identify infection-specific gene families.</title>
        <authorList>
            <person name="Schwarz E.M."/>
            <person name="Hu Y."/>
            <person name="Antoshechkin I."/>
            <person name="Miller M.M."/>
            <person name="Sternberg P.W."/>
            <person name="Aroian R.V."/>
        </authorList>
    </citation>
    <scope>NUCLEOTIDE SEQUENCE</scope>
    <source>
        <strain evidence="2">HY135</strain>
    </source>
</reference>
<dbReference type="EMBL" id="JARK01001457">
    <property type="protein sequence ID" value="EYB99646.1"/>
    <property type="molecule type" value="Genomic_DNA"/>
</dbReference>
<keyword evidence="2" id="KW-1185">Reference proteome</keyword>
<dbReference type="Proteomes" id="UP000024635">
    <property type="component" value="Unassembled WGS sequence"/>
</dbReference>
<dbReference type="AlphaFoldDB" id="A0A016TAH4"/>
<comment type="caution">
    <text evidence="1">The sequence shown here is derived from an EMBL/GenBank/DDBJ whole genome shotgun (WGS) entry which is preliminary data.</text>
</comment>
<evidence type="ECO:0000313" key="2">
    <source>
        <dbReference type="Proteomes" id="UP000024635"/>
    </source>
</evidence>
<gene>
    <name evidence="1" type="primary">Acey_s0121.g977</name>
    <name evidence="1" type="ORF">Y032_0121g977</name>
</gene>